<evidence type="ECO:0000313" key="2">
    <source>
        <dbReference type="Proteomes" id="UP000539265"/>
    </source>
</evidence>
<gene>
    <name evidence="1" type="ORF">FHS11_003478</name>
</gene>
<dbReference type="Proteomes" id="UP000539265">
    <property type="component" value="Unassembled WGS sequence"/>
</dbReference>
<dbReference type="RefSeq" id="WP_096355646.1">
    <property type="nucleotide sequence ID" value="NZ_AP017313.1"/>
</dbReference>
<reference evidence="1" key="1">
    <citation type="submission" date="2020-08" db="EMBL/GenBank/DDBJ databases">
        <title>Genomic Encyclopedia of Type Strains, Phase III (KMG-III): the genomes of soil and plant-associated and newly described type strains.</title>
        <authorList>
            <person name="Whitman W."/>
        </authorList>
    </citation>
    <scope>NUCLEOTIDE SEQUENCE [LARGE SCALE GENOMIC DNA]</scope>
    <source>
        <strain evidence="1">CECT 8628</strain>
    </source>
</reference>
<comment type="caution">
    <text evidence="1">The sequence shown here is derived from an EMBL/GenBank/DDBJ whole genome shotgun (WGS) entry which is preliminary data.</text>
</comment>
<dbReference type="EMBL" id="JACHWX010000011">
    <property type="protein sequence ID" value="MBB3057050.1"/>
    <property type="molecule type" value="Genomic_DNA"/>
</dbReference>
<protein>
    <submittedName>
        <fullName evidence="1">Uncharacterized protein</fullName>
    </submittedName>
</protein>
<sequence>MKFTPTRVKHILLITLSVISGVVCAQVRFKKGDEFQRQVLTKSNCVLQRGSQTLHVSSFSIVTKTYRVTEVSDKGATIIITTDKIIDTINAMDQNLVYNSDKAADPNSAIQVGLQKTLNARSAVMVNNKGEILSVRNTVAVNDTLLSFAGIQPEYLSPGAMLQFMADFPLNPSVKKGYSWTDATPLKETNYTIYAITGHTTTITHKTSILGGNMNSRINGSLLIDNFTGLILKRYAQSVSTGYEMVNGIVYTATRRTATTEVTVKK</sequence>
<organism evidence="1 2">
    <name type="scientific">Mucilaginibacter gotjawali</name>
    <dbReference type="NCBI Taxonomy" id="1550579"/>
    <lineage>
        <taxon>Bacteria</taxon>
        <taxon>Pseudomonadati</taxon>
        <taxon>Bacteroidota</taxon>
        <taxon>Sphingobacteriia</taxon>
        <taxon>Sphingobacteriales</taxon>
        <taxon>Sphingobacteriaceae</taxon>
        <taxon>Mucilaginibacter</taxon>
    </lineage>
</organism>
<accession>A0A839SJK6</accession>
<name>A0A839SJK6_9SPHI</name>
<keyword evidence="2" id="KW-1185">Reference proteome</keyword>
<dbReference type="OrthoDB" id="793243at2"/>
<evidence type="ECO:0000313" key="1">
    <source>
        <dbReference type="EMBL" id="MBB3057050.1"/>
    </source>
</evidence>
<dbReference type="AlphaFoldDB" id="A0A839SJK6"/>
<proteinExistence type="predicted"/>